<dbReference type="EMBL" id="JANPWB010000011">
    <property type="protein sequence ID" value="KAJ1130605.1"/>
    <property type="molecule type" value="Genomic_DNA"/>
</dbReference>
<evidence type="ECO:0000313" key="2">
    <source>
        <dbReference type="Proteomes" id="UP001066276"/>
    </source>
</evidence>
<gene>
    <name evidence="1" type="ORF">NDU88_008956</name>
</gene>
<reference evidence="1" key="1">
    <citation type="journal article" date="2022" name="bioRxiv">
        <title>Sequencing and chromosome-scale assembly of the giantPleurodeles waltlgenome.</title>
        <authorList>
            <person name="Brown T."/>
            <person name="Elewa A."/>
            <person name="Iarovenko S."/>
            <person name="Subramanian E."/>
            <person name="Araus A.J."/>
            <person name="Petzold A."/>
            <person name="Susuki M."/>
            <person name="Suzuki K.-i.T."/>
            <person name="Hayashi T."/>
            <person name="Toyoda A."/>
            <person name="Oliveira C."/>
            <person name="Osipova E."/>
            <person name="Leigh N.D."/>
            <person name="Simon A."/>
            <person name="Yun M.H."/>
        </authorList>
    </citation>
    <scope>NUCLEOTIDE SEQUENCE</scope>
    <source>
        <strain evidence="1">20211129_DDA</strain>
        <tissue evidence="1">Liver</tissue>
    </source>
</reference>
<dbReference type="Proteomes" id="UP001066276">
    <property type="component" value="Chromosome 7"/>
</dbReference>
<dbReference type="Gene3D" id="3.30.70.1820">
    <property type="entry name" value="L1 transposable element, RRM domain"/>
    <property type="match status" value="1"/>
</dbReference>
<name>A0AAV7PRE0_PLEWA</name>
<keyword evidence="2" id="KW-1185">Reference proteome</keyword>
<proteinExistence type="predicted"/>
<organism evidence="1 2">
    <name type="scientific">Pleurodeles waltl</name>
    <name type="common">Iberian ribbed newt</name>
    <dbReference type="NCBI Taxonomy" id="8319"/>
    <lineage>
        <taxon>Eukaryota</taxon>
        <taxon>Metazoa</taxon>
        <taxon>Chordata</taxon>
        <taxon>Craniata</taxon>
        <taxon>Vertebrata</taxon>
        <taxon>Euteleostomi</taxon>
        <taxon>Amphibia</taxon>
        <taxon>Batrachia</taxon>
        <taxon>Caudata</taxon>
        <taxon>Salamandroidea</taxon>
        <taxon>Salamandridae</taxon>
        <taxon>Pleurodelinae</taxon>
        <taxon>Pleurodeles</taxon>
    </lineage>
</organism>
<evidence type="ECO:0000313" key="1">
    <source>
        <dbReference type="EMBL" id="KAJ1130605.1"/>
    </source>
</evidence>
<protein>
    <submittedName>
        <fullName evidence="1">Uncharacterized protein</fullName>
    </submittedName>
</protein>
<dbReference type="AlphaFoldDB" id="A0AAV7PRE0"/>
<accession>A0AAV7PRE0</accession>
<sequence>MAIENRITTISDKDQEMLYLRNKLTDLEDRSHRDNVTFSDFRNMRKAQKIRALLNDLLSTLIDHTFPPPLEFLRVHRGSALRKGLSGRTRPIIACFHRHKQVGQLQIAARTHVVFDFERHEICVVADLSHDTSDKRKAFLAL</sequence>
<comment type="caution">
    <text evidence="1">The sequence shown here is derived from an EMBL/GenBank/DDBJ whole genome shotgun (WGS) entry which is preliminary data.</text>
</comment>